<name>A0ACC1HDW3_9FUNG</name>
<comment type="caution">
    <text evidence="1">The sequence shown here is derived from an EMBL/GenBank/DDBJ whole genome shotgun (WGS) entry which is preliminary data.</text>
</comment>
<proteinExistence type="predicted"/>
<feature type="non-terminal residue" evidence="1">
    <location>
        <position position="1"/>
    </location>
</feature>
<protein>
    <submittedName>
        <fullName evidence="1">Uncharacterized protein</fullName>
    </submittedName>
</protein>
<organism evidence="1 2">
    <name type="scientific">Spiromyces aspiralis</name>
    <dbReference type="NCBI Taxonomy" id="68401"/>
    <lineage>
        <taxon>Eukaryota</taxon>
        <taxon>Fungi</taxon>
        <taxon>Fungi incertae sedis</taxon>
        <taxon>Zoopagomycota</taxon>
        <taxon>Kickxellomycotina</taxon>
        <taxon>Kickxellomycetes</taxon>
        <taxon>Kickxellales</taxon>
        <taxon>Kickxellaceae</taxon>
        <taxon>Spiromyces</taxon>
    </lineage>
</organism>
<feature type="non-terminal residue" evidence="1">
    <location>
        <position position="173"/>
    </location>
</feature>
<dbReference type="Proteomes" id="UP001145114">
    <property type="component" value="Unassembled WGS sequence"/>
</dbReference>
<evidence type="ECO:0000313" key="2">
    <source>
        <dbReference type="Proteomes" id="UP001145114"/>
    </source>
</evidence>
<accession>A0ACC1HDW3</accession>
<dbReference type="EMBL" id="JAMZIH010005705">
    <property type="protein sequence ID" value="KAJ1674758.1"/>
    <property type="molecule type" value="Genomic_DNA"/>
</dbReference>
<evidence type="ECO:0000313" key="1">
    <source>
        <dbReference type="EMBL" id="KAJ1674758.1"/>
    </source>
</evidence>
<sequence>SRHPSGRPARRTSCCGCGRTWTCRTPRGRSPGRTRWWCTATPSRGRRPRRSTSGRSRTRGCTGPATCARSSSCSGTSSTRTLCARGTRRSAATACGSRYTACTMPRCRATCGRSSRRTPRGRGSCTRGPRCPATSRRRRPPRSLGGSRASFRSWWRWTQSTTSTCRTRSRTRR</sequence>
<keyword evidence="2" id="KW-1185">Reference proteome</keyword>
<reference evidence="1" key="1">
    <citation type="submission" date="2022-06" db="EMBL/GenBank/DDBJ databases">
        <title>Phylogenomic reconstructions and comparative analyses of Kickxellomycotina fungi.</title>
        <authorList>
            <person name="Reynolds N.K."/>
            <person name="Stajich J.E."/>
            <person name="Barry K."/>
            <person name="Grigoriev I.V."/>
            <person name="Crous P."/>
            <person name="Smith M.E."/>
        </authorList>
    </citation>
    <scope>NUCLEOTIDE SEQUENCE</scope>
    <source>
        <strain evidence="1">RSA 2271</strain>
    </source>
</reference>
<gene>
    <name evidence="1" type="ORF">EV182_002622</name>
</gene>